<feature type="region of interest" description="Disordered" evidence="1">
    <location>
        <begin position="50"/>
        <end position="75"/>
    </location>
</feature>
<keyword evidence="4" id="KW-1185">Reference proteome</keyword>
<dbReference type="PANTHER" id="PTHR35186:SF4">
    <property type="entry name" value="PRION-INHIBITION AND PROPAGATION HELO DOMAIN-CONTAINING PROTEIN"/>
    <property type="match status" value="1"/>
</dbReference>
<dbReference type="InterPro" id="IPR056002">
    <property type="entry name" value="DUF7580"/>
</dbReference>
<evidence type="ECO:0000256" key="1">
    <source>
        <dbReference type="SAM" id="MobiDB-lite"/>
    </source>
</evidence>
<evidence type="ECO:0000259" key="2">
    <source>
        <dbReference type="Pfam" id="PF24476"/>
    </source>
</evidence>
<protein>
    <recommendedName>
        <fullName evidence="2">DUF7580 domain-containing protein</fullName>
    </recommendedName>
</protein>
<accession>A0AA39WYT7</accession>
<name>A0AA39WYT7_9PEZI</name>
<dbReference type="PANTHER" id="PTHR35186">
    <property type="entry name" value="ANK_REP_REGION DOMAIN-CONTAINING PROTEIN"/>
    <property type="match status" value="1"/>
</dbReference>
<reference evidence="3" key="1">
    <citation type="submission" date="2023-06" db="EMBL/GenBank/DDBJ databases">
        <title>Genome-scale phylogeny and comparative genomics of the fungal order Sordariales.</title>
        <authorList>
            <consortium name="Lawrence Berkeley National Laboratory"/>
            <person name="Hensen N."/>
            <person name="Bonometti L."/>
            <person name="Westerberg I."/>
            <person name="Brannstrom I.O."/>
            <person name="Guillou S."/>
            <person name="Cros-Aarteil S."/>
            <person name="Calhoun S."/>
            <person name="Haridas S."/>
            <person name="Kuo A."/>
            <person name="Mondo S."/>
            <person name="Pangilinan J."/>
            <person name="Riley R."/>
            <person name="Labutti K."/>
            <person name="Andreopoulos B."/>
            <person name="Lipzen A."/>
            <person name="Chen C."/>
            <person name="Yanf M."/>
            <person name="Daum C."/>
            <person name="Ng V."/>
            <person name="Clum A."/>
            <person name="Steindorff A."/>
            <person name="Ohm R."/>
            <person name="Martin F."/>
            <person name="Silar P."/>
            <person name="Natvig D."/>
            <person name="Lalanne C."/>
            <person name="Gautier V."/>
            <person name="Ament-Velasquez S.L."/>
            <person name="Kruys A."/>
            <person name="Hutchinson M.I."/>
            <person name="Powell A.J."/>
            <person name="Barry K."/>
            <person name="Miller A.N."/>
            <person name="Grigoriev I.V."/>
            <person name="Debuchy R."/>
            <person name="Gladieux P."/>
            <person name="Thoren M.H."/>
            <person name="Johannesson H."/>
        </authorList>
    </citation>
    <scope>NUCLEOTIDE SEQUENCE</scope>
    <source>
        <strain evidence="3">CBS 606.72</strain>
    </source>
</reference>
<dbReference type="Pfam" id="PF24476">
    <property type="entry name" value="DUF7580"/>
    <property type="match status" value="1"/>
</dbReference>
<gene>
    <name evidence="3" type="ORF">B0T14DRAFT_495251</name>
</gene>
<dbReference type="Proteomes" id="UP001175000">
    <property type="component" value="Unassembled WGS sequence"/>
</dbReference>
<feature type="domain" description="DUF7580" evidence="2">
    <location>
        <begin position="79"/>
        <end position="328"/>
    </location>
</feature>
<evidence type="ECO:0000313" key="3">
    <source>
        <dbReference type="EMBL" id="KAK0623847.1"/>
    </source>
</evidence>
<evidence type="ECO:0000313" key="4">
    <source>
        <dbReference type="Proteomes" id="UP001175000"/>
    </source>
</evidence>
<dbReference type="EMBL" id="JAULSU010000003">
    <property type="protein sequence ID" value="KAK0623847.1"/>
    <property type="molecule type" value="Genomic_DNA"/>
</dbReference>
<comment type="caution">
    <text evidence="3">The sequence shown here is derived from an EMBL/GenBank/DDBJ whole genome shotgun (WGS) entry which is preliminary data.</text>
</comment>
<organism evidence="3 4">
    <name type="scientific">Immersiella caudata</name>
    <dbReference type="NCBI Taxonomy" id="314043"/>
    <lineage>
        <taxon>Eukaryota</taxon>
        <taxon>Fungi</taxon>
        <taxon>Dikarya</taxon>
        <taxon>Ascomycota</taxon>
        <taxon>Pezizomycotina</taxon>
        <taxon>Sordariomycetes</taxon>
        <taxon>Sordariomycetidae</taxon>
        <taxon>Sordariales</taxon>
        <taxon>Lasiosphaeriaceae</taxon>
        <taxon>Immersiella</taxon>
    </lineage>
</organism>
<dbReference type="AlphaFoldDB" id="A0AA39WYT7"/>
<proteinExistence type="predicted"/>
<sequence length="336" mass="37164">MNQLQCRTVKSDLGNATAFSLVVPLGGNDVQPAWATAFLVDMTEEEAEQQRHDGMGTVVTPPKRPAVRFGTPTDKRAVSQQQAQKEKAVKDMCGLAAEALESQRPLRLRLFANALTIQTVATSLPVDMTPFDKVLTVTTLGDALAQAPQQRSGCIWHTPKRQSLLAVDIASSVLQLQRTDWLCAPWSSQTIHFIIGTCAGKEKVGVFIRGDLIGSRTTNVDLTGTVPDTDPHVVVLELAILLLELWHRKSIEAWASSPANGAQLNTSDIDSRHIAVIRWLRATHFSLPVPYLEVIEYCLRVYSGRPQSWDDEQFAQRYCQNIIMPLLQSSKVWPDG</sequence>